<evidence type="ECO:0008006" key="4">
    <source>
        <dbReference type="Google" id="ProtNLM"/>
    </source>
</evidence>
<dbReference type="InterPro" id="IPR032293">
    <property type="entry name" value="DUF4840"/>
</dbReference>
<accession>E7RPT5</accession>
<reference evidence="2" key="1">
    <citation type="submission" date="2011-01" db="EMBL/GenBank/DDBJ databases">
        <authorList>
            <person name="Muzny D."/>
            <person name="Qin X."/>
            <person name="Buhay C."/>
            <person name="Dugan-Rocha S."/>
            <person name="Ding Y."/>
            <person name="Chen G."/>
            <person name="Hawes A."/>
            <person name="Holder M."/>
            <person name="Jhangiani S."/>
            <person name="Johnson A."/>
            <person name="Khan Z."/>
            <person name="Li Z."/>
            <person name="Liu W."/>
            <person name="Liu X."/>
            <person name="Perez L."/>
            <person name="Shen H."/>
            <person name="Wang Q."/>
            <person name="Watt J."/>
            <person name="Xi L."/>
            <person name="Xin Y."/>
            <person name="Zhou J."/>
            <person name="Deng J."/>
            <person name="Jiang H."/>
            <person name="Liu Y."/>
            <person name="Qu J."/>
            <person name="Song X.-Z."/>
            <person name="Zhang L."/>
            <person name="Villasana D."/>
            <person name="Johnson A."/>
            <person name="Liu J."/>
            <person name="Liyanage D."/>
            <person name="Lorensuhewa L."/>
            <person name="Robinson T."/>
            <person name="Song A."/>
            <person name="Song B.-B."/>
            <person name="Dinh H."/>
            <person name="Thornton R."/>
            <person name="Coyle M."/>
            <person name="Francisco L."/>
            <person name="Jackson L."/>
            <person name="Javaid M."/>
            <person name="Korchina V."/>
            <person name="Kovar C."/>
            <person name="Mata R."/>
            <person name="Mathew T."/>
            <person name="Ngo R."/>
            <person name="Nguyen L."/>
            <person name="Nguyen N."/>
            <person name="Okwuonu G."/>
            <person name="Ongeri F."/>
            <person name="Pham C."/>
            <person name="Simmons D."/>
            <person name="Wilczek-Boney K."/>
            <person name="Hale W."/>
            <person name="Jakkamsetti A."/>
            <person name="Pham P."/>
            <person name="Ruth R."/>
            <person name="San Lucas F."/>
            <person name="Warren J."/>
            <person name="Zhang J."/>
            <person name="Zhao Z."/>
            <person name="Zhou C."/>
            <person name="Zhu D."/>
            <person name="Lee S."/>
            <person name="Bess C."/>
            <person name="Blankenburg K."/>
            <person name="Forbes L."/>
            <person name="Fu Q."/>
            <person name="Gubbala S."/>
            <person name="Hirani K."/>
            <person name="Jayaseelan J.C."/>
            <person name="Lara F."/>
            <person name="Munidasa M."/>
            <person name="Palculict T."/>
            <person name="Patil S."/>
            <person name="Pu L.-L."/>
            <person name="Saada N."/>
            <person name="Tang L."/>
            <person name="Weissenberger G."/>
            <person name="Zhu Y."/>
            <person name="Hemphill L."/>
            <person name="Shang Y."/>
            <person name="Youmans B."/>
            <person name="Ayvaz T."/>
            <person name="Ross M."/>
            <person name="Santibanez J."/>
            <person name="Aqrawi P."/>
            <person name="Gross S."/>
            <person name="Joshi V."/>
            <person name="Fowler G."/>
            <person name="Nazareth L."/>
            <person name="Reid J."/>
            <person name="Worley K."/>
            <person name="Petrosino J."/>
            <person name="Highlander S."/>
            <person name="Gibbs R."/>
        </authorList>
    </citation>
    <scope>NUCLEOTIDE SEQUENCE [LARGE SCALE GENOMIC DNA]</scope>
    <source>
        <strain evidence="2">ATCC 33269</strain>
    </source>
</reference>
<keyword evidence="3" id="KW-1185">Reference proteome</keyword>
<protein>
    <recommendedName>
        <fullName evidence="4">DUF4840 domain-containing protein</fullName>
    </recommendedName>
</protein>
<name>E7RPT5_9BACT</name>
<dbReference type="PROSITE" id="PS51257">
    <property type="entry name" value="PROKAR_LIPOPROTEIN"/>
    <property type="match status" value="1"/>
</dbReference>
<evidence type="ECO:0000256" key="1">
    <source>
        <dbReference type="SAM" id="SignalP"/>
    </source>
</evidence>
<dbReference type="RefSeq" id="WP_004368452.1">
    <property type="nucleotide sequence ID" value="NZ_GL833118.1"/>
</dbReference>
<dbReference type="Proteomes" id="UP000005580">
    <property type="component" value="Unassembled WGS sequence"/>
</dbReference>
<organism evidence="2 3">
    <name type="scientific">Hoylesella oralis ATCC 33269</name>
    <dbReference type="NCBI Taxonomy" id="873533"/>
    <lineage>
        <taxon>Bacteria</taxon>
        <taxon>Pseudomonadati</taxon>
        <taxon>Bacteroidota</taxon>
        <taxon>Bacteroidia</taxon>
        <taxon>Bacteroidales</taxon>
        <taxon>Prevotellaceae</taxon>
        <taxon>Hoylesella</taxon>
    </lineage>
</organism>
<evidence type="ECO:0000313" key="3">
    <source>
        <dbReference type="Proteomes" id="UP000005580"/>
    </source>
</evidence>
<dbReference type="HOGENOM" id="CLU_1420323_0_0_10"/>
<dbReference type="EMBL" id="AEPE02000004">
    <property type="protein sequence ID" value="EFZ37128.1"/>
    <property type="molecule type" value="Genomic_DNA"/>
</dbReference>
<keyword evidence="1" id="KW-0732">Signal</keyword>
<feature type="chain" id="PRO_5003221603" description="DUF4840 domain-containing protein" evidence="1">
    <location>
        <begin position="24"/>
        <end position="191"/>
    </location>
</feature>
<gene>
    <name evidence="2" type="ORF">HMPREF0663_11186</name>
</gene>
<dbReference type="STRING" id="28134.SAMN05444288_1688"/>
<comment type="caution">
    <text evidence="2">The sequence shown here is derived from an EMBL/GenBank/DDBJ whole genome shotgun (WGS) entry which is preliminary data.</text>
</comment>
<sequence length="191" mass="21151">MKSIFAKLFVGISCMIAITSCLGNSDNSDNGLNVENLRIALQNMQGTYSGKMKWICDRDSGTVNNINWKVDSLITVKNFPVSILAKGASSIAPSIKTALENTSTTAEVKCYMQFYALNSSVYGFRTVSPELKFSFSDGGRTYNAVVQFAIQTLSCVFLPANRRMGYFFVANSMMIDNTTTTFTPVYFYIEN</sequence>
<feature type="signal peptide" evidence="1">
    <location>
        <begin position="1"/>
        <end position="23"/>
    </location>
</feature>
<evidence type="ECO:0000313" key="2">
    <source>
        <dbReference type="EMBL" id="EFZ37128.1"/>
    </source>
</evidence>
<dbReference type="AlphaFoldDB" id="E7RPT5"/>
<proteinExistence type="predicted"/>
<dbReference type="Pfam" id="PF16128">
    <property type="entry name" value="DUF4840"/>
    <property type="match status" value="1"/>
</dbReference>